<evidence type="ECO:0000256" key="1">
    <source>
        <dbReference type="SAM" id="Phobius"/>
    </source>
</evidence>
<name>A0A5N6TYE8_ASPAV</name>
<reference evidence="2 3" key="1">
    <citation type="submission" date="2019-04" db="EMBL/GenBank/DDBJ databases">
        <title>Friends and foes A comparative genomics study of 23 Aspergillus species from section Flavi.</title>
        <authorList>
            <consortium name="DOE Joint Genome Institute"/>
            <person name="Kjaerbolling I."/>
            <person name="Vesth T."/>
            <person name="Frisvad J.C."/>
            <person name="Nybo J.L."/>
            <person name="Theobald S."/>
            <person name="Kildgaard S."/>
            <person name="Isbrandt T."/>
            <person name="Kuo A."/>
            <person name="Sato A."/>
            <person name="Lyhne E.K."/>
            <person name="Kogle M.E."/>
            <person name="Wiebenga A."/>
            <person name="Kun R.S."/>
            <person name="Lubbers R.J."/>
            <person name="Makela M.R."/>
            <person name="Barry K."/>
            <person name="Chovatia M."/>
            <person name="Clum A."/>
            <person name="Daum C."/>
            <person name="Haridas S."/>
            <person name="He G."/>
            <person name="LaButti K."/>
            <person name="Lipzen A."/>
            <person name="Mondo S."/>
            <person name="Riley R."/>
            <person name="Salamov A."/>
            <person name="Simmons B.A."/>
            <person name="Magnuson J.K."/>
            <person name="Henrissat B."/>
            <person name="Mortensen U.H."/>
            <person name="Larsen T.O."/>
            <person name="Devries R.P."/>
            <person name="Grigoriev I.V."/>
            <person name="Machida M."/>
            <person name="Baker S.E."/>
            <person name="Andersen M.R."/>
        </authorList>
    </citation>
    <scope>NUCLEOTIDE SEQUENCE [LARGE SCALE GENOMIC DNA]</scope>
    <source>
        <strain evidence="2 3">IBT 18842</strain>
    </source>
</reference>
<organism evidence="2 3">
    <name type="scientific">Aspergillus avenaceus</name>
    <dbReference type="NCBI Taxonomy" id="36643"/>
    <lineage>
        <taxon>Eukaryota</taxon>
        <taxon>Fungi</taxon>
        <taxon>Dikarya</taxon>
        <taxon>Ascomycota</taxon>
        <taxon>Pezizomycotina</taxon>
        <taxon>Eurotiomycetes</taxon>
        <taxon>Eurotiomycetidae</taxon>
        <taxon>Eurotiales</taxon>
        <taxon>Aspergillaceae</taxon>
        <taxon>Aspergillus</taxon>
        <taxon>Aspergillus subgen. Circumdati</taxon>
    </lineage>
</organism>
<sequence>MERHPRPGWFPKFQTSMNYCSLTGLLSGLLVLSIISYTQLAHSSLLSPFRSSIVLRSPDHLIRLGCGELWVRFLNSYLSRLLPLYFFSFPATIIYQLSHHPLHTWISHFSSFRSLYLSRSSFFITFFVYTFIYKCFLPFPLS</sequence>
<protein>
    <submittedName>
        <fullName evidence="2">Uncharacterized protein</fullName>
    </submittedName>
</protein>
<proteinExistence type="predicted"/>
<dbReference type="EMBL" id="ML742078">
    <property type="protein sequence ID" value="KAE8151091.1"/>
    <property type="molecule type" value="Genomic_DNA"/>
</dbReference>
<keyword evidence="1" id="KW-0812">Transmembrane</keyword>
<evidence type="ECO:0000313" key="3">
    <source>
        <dbReference type="Proteomes" id="UP000325780"/>
    </source>
</evidence>
<feature type="transmembrane region" description="Helical" evidence="1">
    <location>
        <begin position="116"/>
        <end position="139"/>
    </location>
</feature>
<accession>A0A5N6TYE8</accession>
<feature type="transmembrane region" description="Helical" evidence="1">
    <location>
        <begin position="77"/>
        <end position="95"/>
    </location>
</feature>
<keyword evidence="3" id="KW-1185">Reference proteome</keyword>
<dbReference type="Proteomes" id="UP000325780">
    <property type="component" value="Unassembled WGS sequence"/>
</dbReference>
<dbReference type="AlphaFoldDB" id="A0A5N6TYE8"/>
<feature type="transmembrane region" description="Helical" evidence="1">
    <location>
        <begin position="20"/>
        <end position="40"/>
    </location>
</feature>
<keyword evidence="1" id="KW-0472">Membrane</keyword>
<gene>
    <name evidence="2" type="ORF">BDV25DRAFT_100014</name>
</gene>
<keyword evidence="1" id="KW-1133">Transmembrane helix</keyword>
<evidence type="ECO:0000313" key="2">
    <source>
        <dbReference type="EMBL" id="KAE8151091.1"/>
    </source>
</evidence>